<dbReference type="RefSeq" id="XP_046019391.1">
    <property type="nucleotide sequence ID" value="XM_046156306.1"/>
</dbReference>
<proteinExistence type="predicted"/>
<name>A0A9P9BUU1_9PEZI</name>
<protein>
    <submittedName>
        <fullName evidence="2">Uncharacterized protein</fullName>
    </submittedName>
</protein>
<gene>
    <name evidence="2" type="ORF">B0I36DRAFT_344949</name>
</gene>
<sequence>MTFDSIVHVITLRTMKCNEAKSSQTLDCAVWFIYRCGCSETATFTDHTLPENPLLRDDFPASRMLVSLDQSPCPLVSIRTTLLETDDCHDCWRSRKAAEAGGHRHEGEIFRPDGSVHNSRESPVESPSPGEDARIHEAATVPNGGSRRKRIPLGEVCKNLISKSTADTDSSLQ</sequence>
<organism evidence="2 3">
    <name type="scientific">Microdochium trichocladiopsis</name>
    <dbReference type="NCBI Taxonomy" id="1682393"/>
    <lineage>
        <taxon>Eukaryota</taxon>
        <taxon>Fungi</taxon>
        <taxon>Dikarya</taxon>
        <taxon>Ascomycota</taxon>
        <taxon>Pezizomycotina</taxon>
        <taxon>Sordariomycetes</taxon>
        <taxon>Xylariomycetidae</taxon>
        <taxon>Xylariales</taxon>
        <taxon>Microdochiaceae</taxon>
        <taxon>Microdochium</taxon>
    </lineage>
</organism>
<dbReference type="Proteomes" id="UP000756346">
    <property type="component" value="Unassembled WGS sequence"/>
</dbReference>
<accession>A0A9P9BUU1</accession>
<evidence type="ECO:0000313" key="2">
    <source>
        <dbReference type="EMBL" id="KAH7041336.1"/>
    </source>
</evidence>
<comment type="caution">
    <text evidence="2">The sequence shown here is derived from an EMBL/GenBank/DDBJ whole genome shotgun (WGS) entry which is preliminary data.</text>
</comment>
<evidence type="ECO:0000256" key="1">
    <source>
        <dbReference type="SAM" id="MobiDB-lite"/>
    </source>
</evidence>
<dbReference type="EMBL" id="JAGTJQ010000001">
    <property type="protein sequence ID" value="KAH7041336.1"/>
    <property type="molecule type" value="Genomic_DNA"/>
</dbReference>
<evidence type="ECO:0000313" key="3">
    <source>
        <dbReference type="Proteomes" id="UP000756346"/>
    </source>
</evidence>
<dbReference type="GeneID" id="70185852"/>
<keyword evidence="3" id="KW-1185">Reference proteome</keyword>
<reference evidence="2" key="1">
    <citation type="journal article" date="2021" name="Nat. Commun.">
        <title>Genetic determinants of endophytism in the Arabidopsis root mycobiome.</title>
        <authorList>
            <person name="Mesny F."/>
            <person name="Miyauchi S."/>
            <person name="Thiergart T."/>
            <person name="Pickel B."/>
            <person name="Atanasova L."/>
            <person name="Karlsson M."/>
            <person name="Huettel B."/>
            <person name="Barry K.W."/>
            <person name="Haridas S."/>
            <person name="Chen C."/>
            <person name="Bauer D."/>
            <person name="Andreopoulos W."/>
            <person name="Pangilinan J."/>
            <person name="LaButti K."/>
            <person name="Riley R."/>
            <person name="Lipzen A."/>
            <person name="Clum A."/>
            <person name="Drula E."/>
            <person name="Henrissat B."/>
            <person name="Kohler A."/>
            <person name="Grigoriev I.V."/>
            <person name="Martin F.M."/>
            <person name="Hacquard S."/>
        </authorList>
    </citation>
    <scope>NUCLEOTIDE SEQUENCE</scope>
    <source>
        <strain evidence="2">MPI-CAGE-CH-0230</strain>
    </source>
</reference>
<feature type="region of interest" description="Disordered" evidence="1">
    <location>
        <begin position="102"/>
        <end position="152"/>
    </location>
</feature>
<feature type="compositionally biased region" description="Basic and acidic residues" evidence="1">
    <location>
        <begin position="102"/>
        <end position="111"/>
    </location>
</feature>
<dbReference type="AlphaFoldDB" id="A0A9P9BUU1"/>